<dbReference type="RefSeq" id="WP_184220371.1">
    <property type="nucleotide sequence ID" value="NZ_JACHIP010000005.1"/>
</dbReference>
<evidence type="ECO:0000259" key="1">
    <source>
        <dbReference type="Pfam" id="PF00723"/>
    </source>
</evidence>
<dbReference type="Gene3D" id="2.70.98.10">
    <property type="match status" value="1"/>
</dbReference>
<dbReference type="Proteomes" id="UP000540989">
    <property type="component" value="Unassembled WGS sequence"/>
</dbReference>
<dbReference type="InterPro" id="IPR015220">
    <property type="entry name" value="Glucodextranase_N"/>
</dbReference>
<dbReference type="SUPFAM" id="SSF74650">
    <property type="entry name" value="Galactose mutarotase-like"/>
    <property type="match status" value="1"/>
</dbReference>
<feature type="domain" description="Glucodextranase N-terminal" evidence="2">
    <location>
        <begin position="17"/>
        <end position="278"/>
    </location>
</feature>
<evidence type="ECO:0000313" key="4">
    <source>
        <dbReference type="Proteomes" id="UP000540989"/>
    </source>
</evidence>
<keyword evidence="3" id="KW-0378">Hydrolase</keyword>
<dbReference type="InterPro" id="IPR008928">
    <property type="entry name" value="6-hairpin_glycosidase_sf"/>
</dbReference>
<dbReference type="EC" id="3.2.1.3" evidence="3"/>
<dbReference type="PANTHER" id="PTHR31616">
    <property type="entry name" value="TREHALASE"/>
    <property type="match status" value="1"/>
</dbReference>
<dbReference type="InterPro" id="IPR014718">
    <property type="entry name" value="GH-type_carb-bd"/>
</dbReference>
<dbReference type="PANTHER" id="PTHR31616:SF0">
    <property type="entry name" value="GLUCAN 1,4-ALPHA-GLUCOSIDASE"/>
    <property type="match status" value="1"/>
</dbReference>
<evidence type="ECO:0000259" key="2">
    <source>
        <dbReference type="Pfam" id="PF09137"/>
    </source>
</evidence>
<gene>
    <name evidence="3" type="ORF">HDF16_003975</name>
</gene>
<organism evidence="3 4">
    <name type="scientific">Granulicella aggregans</name>
    <dbReference type="NCBI Taxonomy" id="474949"/>
    <lineage>
        <taxon>Bacteria</taxon>
        <taxon>Pseudomonadati</taxon>
        <taxon>Acidobacteriota</taxon>
        <taxon>Terriglobia</taxon>
        <taxon>Terriglobales</taxon>
        <taxon>Acidobacteriaceae</taxon>
        <taxon>Granulicella</taxon>
    </lineage>
</organism>
<dbReference type="GO" id="GO:0005975">
    <property type="term" value="P:carbohydrate metabolic process"/>
    <property type="evidence" value="ECO:0007669"/>
    <property type="project" value="InterPro"/>
</dbReference>
<protein>
    <submittedName>
        <fullName evidence="3">Glucoamylase</fullName>
        <ecNumber evidence="3">3.2.1.3</ecNumber>
    </submittedName>
</protein>
<feature type="domain" description="GH15-like" evidence="1">
    <location>
        <begin position="305"/>
        <end position="361"/>
    </location>
</feature>
<dbReference type="SUPFAM" id="SSF48208">
    <property type="entry name" value="Six-hairpin glycosidases"/>
    <property type="match status" value="1"/>
</dbReference>
<sequence length="809" mass="90153">MSDLSASYRWLDDDGAAFGAPGLEPRWTSSRKDAVATAYAASSRVWFTISHGTLNEVYYPTIDRPQTRDMELLFTDGATFLHEEKRDFEYDFSYIDPDAPAVRVTASDLNGRYTVTKEFISDPHHPVVLMNVKIAGDEAVLSRLKCYALLAPHLNGGGAGNSARSIEVAGQRALLCWKGGTSLALGVDCGFTRSSCGYVGSSDGFQDLSTDMTMDWEFGQALNGNLAVMGEIDVARHREFTVAIALGDGHHAALAGMMQTLSTPYAIHAKRFIEQWHRSGVPEKLSLAATDGGRLMRISQNVILSHEDKTYPGAFIASASIPWGASKSDDDLGGYHLVWTRDMVQSATACLAIGRTDTARRALVYLACTQRPDGSFAQNFWIDGTPYWTGIQLDEVAFPIILAWRLWKLNGLGNFDVFPFVENAAAFLVRFAPVTQQERWEENPGYSPSTLAAVIAGLVCAADIARAYQAPELASFLETYADWIEGNLDRWTTTTEGVLHPDVKYHYMRVRPPAKGEPFYNDWVQDGYIHIANRAPDEKYDFEAREVIDAGFLELVRYGIRRADDPLIIDSLKVVDRCLKIETPYGDSWRRYNHDGYGQRKDGGPFEHWGQGRAWPLLGGERAHYELAAGNDVDSFITAFEKFSSVGGMLPEQIWDHADLPSEGLFLGRSAGAAQPLVWAHSEYVKLLRSKSDGRVFDTISAVEDRYAKPAEERSFTSLIEVFQTTRQVTQMVSGLMLRIMDAKRFRVTYTFDDWVTQATVESRTVGYPGSYADIGTTPEHAGKIIFTLYWPAEDRWLGRNHEVELIPA</sequence>
<dbReference type="Pfam" id="PF00723">
    <property type="entry name" value="Glyco_hydro_15"/>
    <property type="match status" value="2"/>
</dbReference>
<dbReference type="GO" id="GO:0004339">
    <property type="term" value="F:glucan 1,4-alpha-glucosidase activity"/>
    <property type="evidence" value="ECO:0007669"/>
    <property type="project" value="UniProtKB-EC"/>
</dbReference>
<dbReference type="InterPro" id="IPR011013">
    <property type="entry name" value="Gal_mutarotase_sf_dom"/>
</dbReference>
<dbReference type="AlphaFoldDB" id="A0A7W8E530"/>
<evidence type="ECO:0000313" key="3">
    <source>
        <dbReference type="EMBL" id="MBB5059252.1"/>
    </source>
</evidence>
<proteinExistence type="predicted"/>
<dbReference type="CDD" id="cd07430">
    <property type="entry name" value="GH15_N"/>
    <property type="match status" value="1"/>
</dbReference>
<dbReference type="Gene3D" id="1.50.10.10">
    <property type="match status" value="1"/>
</dbReference>
<dbReference type="InterPro" id="IPR011613">
    <property type="entry name" value="GH15-like"/>
</dbReference>
<name>A0A7W8E530_9BACT</name>
<keyword evidence="4" id="KW-1185">Reference proteome</keyword>
<dbReference type="GO" id="GO:0030246">
    <property type="term" value="F:carbohydrate binding"/>
    <property type="evidence" value="ECO:0007669"/>
    <property type="project" value="InterPro"/>
</dbReference>
<comment type="caution">
    <text evidence="3">The sequence shown here is derived from an EMBL/GenBank/DDBJ whole genome shotgun (WGS) entry which is preliminary data.</text>
</comment>
<keyword evidence="3" id="KW-0326">Glycosidase</keyword>
<accession>A0A7W8E530</accession>
<dbReference type="Pfam" id="PF09137">
    <property type="entry name" value="Glucodextran_N"/>
    <property type="match status" value="1"/>
</dbReference>
<feature type="domain" description="GH15-like" evidence="1">
    <location>
        <begin position="382"/>
        <end position="687"/>
    </location>
</feature>
<dbReference type="EMBL" id="JACHIP010000005">
    <property type="protein sequence ID" value="MBB5059252.1"/>
    <property type="molecule type" value="Genomic_DNA"/>
</dbReference>
<dbReference type="InterPro" id="IPR012341">
    <property type="entry name" value="6hp_glycosidase-like_sf"/>
</dbReference>
<dbReference type="GO" id="GO:0016757">
    <property type="term" value="F:glycosyltransferase activity"/>
    <property type="evidence" value="ECO:0007669"/>
    <property type="project" value="UniProtKB-ARBA"/>
</dbReference>
<reference evidence="3 4" key="1">
    <citation type="submission" date="2020-08" db="EMBL/GenBank/DDBJ databases">
        <title>Genomic Encyclopedia of Type Strains, Phase IV (KMG-V): Genome sequencing to study the core and pangenomes of soil and plant-associated prokaryotes.</title>
        <authorList>
            <person name="Whitman W."/>
        </authorList>
    </citation>
    <scope>NUCLEOTIDE SEQUENCE [LARGE SCALE GENOMIC DNA]</scope>
    <source>
        <strain evidence="3 4">M8UP14</strain>
    </source>
</reference>